<sequence>MCFNNIFIPIFGIAYKLLQAIANSILTVGTAIVKIESCVFRHFNYIDPIFNCIQRFERLMSSVCINTNPSMAIRPSGICRRHNSSNNKSSSGRHSAMYHAKKRLATKRSIITQPWADYWHTQTQVRSNPRTQTWYQREPIRYKTRNALPAPTIPQSFYPIDDPSYLDITWYDAISPYWTGGMIWNSAYVLNHQVVSVTTDPIFVSNLPPTLEMSGTVQPPEARSGGKHVGPRTTIALDSGSSIHIFKDAFLLADILSDDSKSIAVRTTDSKFQVNRIQVMAPHGAPLFGVYFSGGHISPKNWTYTPLLRHSASPNKGTCLFIYLEYAEKALYGPHLQRNTGQ</sequence>
<reference evidence="1 2" key="1">
    <citation type="submission" date="2016-09" db="EMBL/GenBank/DDBJ databases">
        <title>Extensive genetic diversity and differential bi-allelic expression allows diatom success in the polar Southern Ocean.</title>
        <authorList>
            <consortium name="DOE Joint Genome Institute"/>
            <person name="Mock T."/>
            <person name="Otillar R.P."/>
            <person name="Strauss J."/>
            <person name="Dupont C."/>
            <person name="Frickenhaus S."/>
            <person name="Maumus F."/>
            <person name="Mcmullan M."/>
            <person name="Sanges R."/>
            <person name="Schmutz J."/>
            <person name="Toseland A."/>
            <person name="Valas R."/>
            <person name="Veluchamy A."/>
            <person name="Ward B.J."/>
            <person name="Allen A."/>
            <person name="Barry K."/>
            <person name="Falciatore A."/>
            <person name="Ferrante M."/>
            <person name="Fortunato A.E."/>
            <person name="Gloeckner G."/>
            <person name="Gruber A."/>
            <person name="Hipkin R."/>
            <person name="Janech M."/>
            <person name="Kroth P."/>
            <person name="Leese F."/>
            <person name="Lindquist E."/>
            <person name="Lyon B.R."/>
            <person name="Martin J."/>
            <person name="Mayer C."/>
            <person name="Parker M."/>
            <person name="Quesneville H."/>
            <person name="Raymond J."/>
            <person name="Uhlig C."/>
            <person name="Valentin K.U."/>
            <person name="Worden A.Z."/>
            <person name="Armbrust E.V."/>
            <person name="Bowler C."/>
            <person name="Green B."/>
            <person name="Moulton V."/>
            <person name="Van Oosterhout C."/>
            <person name="Grigoriev I."/>
        </authorList>
    </citation>
    <scope>NUCLEOTIDE SEQUENCE [LARGE SCALE GENOMIC DNA]</scope>
    <source>
        <strain evidence="1 2">CCMP1102</strain>
    </source>
</reference>
<dbReference type="AlphaFoldDB" id="A0A1E7ELW4"/>
<dbReference type="EMBL" id="KV784396">
    <property type="protein sequence ID" value="OEU06827.1"/>
    <property type="molecule type" value="Genomic_DNA"/>
</dbReference>
<evidence type="ECO:0000313" key="1">
    <source>
        <dbReference type="EMBL" id="OEU06827.1"/>
    </source>
</evidence>
<protein>
    <submittedName>
        <fullName evidence="1">Uncharacterized protein</fullName>
    </submittedName>
</protein>
<evidence type="ECO:0000313" key="2">
    <source>
        <dbReference type="Proteomes" id="UP000095751"/>
    </source>
</evidence>
<organism evidence="1 2">
    <name type="scientific">Fragilariopsis cylindrus CCMP1102</name>
    <dbReference type="NCBI Taxonomy" id="635003"/>
    <lineage>
        <taxon>Eukaryota</taxon>
        <taxon>Sar</taxon>
        <taxon>Stramenopiles</taxon>
        <taxon>Ochrophyta</taxon>
        <taxon>Bacillariophyta</taxon>
        <taxon>Bacillariophyceae</taxon>
        <taxon>Bacillariophycidae</taxon>
        <taxon>Bacillariales</taxon>
        <taxon>Bacillariaceae</taxon>
        <taxon>Fragilariopsis</taxon>
    </lineage>
</organism>
<gene>
    <name evidence="1" type="ORF">FRACYDRAFT_252915</name>
</gene>
<name>A0A1E7ELW4_9STRA</name>
<proteinExistence type="predicted"/>
<keyword evidence="2" id="KW-1185">Reference proteome</keyword>
<dbReference type="InParanoid" id="A0A1E7ELW4"/>
<accession>A0A1E7ELW4</accession>
<dbReference type="Proteomes" id="UP000095751">
    <property type="component" value="Unassembled WGS sequence"/>
</dbReference>
<dbReference type="KEGG" id="fcy:FRACYDRAFT_252915"/>